<dbReference type="Gene3D" id="3.40.50.150">
    <property type="entry name" value="Vaccinia Virus protein VP39"/>
    <property type="match status" value="1"/>
</dbReference>
<organism evidence="5">
    <name type="scientific">Rhizobium leguminosarum bv. trifolii</name>
    <dbReference type="NCBI Taxonomy" id="386"/>
    <lineage>
        <taxon>Bacteria</taxon>
        <taxon>Pseudomonadati</taxon>
        <taxon>Pseudomonadota</taxon>
        <taxon>Alphaproteobacteria</taxon>
        <taxon>Hyphomicrobiales</taxon>
        <taxon>Rhizobiaceae</taxon>
        <taxon>Rhizobium/Agrobacterium group</taxon>
        <taxon>Rhizobium</taxon>
    </lineage>
</organism>
<evidence type="ECO:0000256" key="3">
    <source>
        <dbReference type="ARBA" id="ARBA00022747"/>
    </source>
</evidence>
<comment type="catalytic activity">
    <reaction evidence="4">
        <text>a 2'-deoxycytidine in DNA + S-adenosyl-L-methionine = a 5-methyl-2'-deoxycytidine in DNA + S-adenosyl-L-homocysteine + H(+)</text>
        <dbReference type="Rhea" id="RHEA:13681"/>
        <dbReference type="Rhea" id="RHEA-COMP:11369"/>
        <dbReference type="Rhea" id="RHEA-COMP:11370"/>
        <dbReference type="ChEBI" id="CHEBI:15378"/>
        <dbReference type="ChEBI" id="CHEBI:57856"/>
        <dbReference type="ChEBI" id="CHEBI:59789"/>
        <dbReference type="ChEBI" id="CHEBI:85452"/>
        <dbReference type="ChEBI" id="CHEBI:85454"/>
        <dbReference type="EC" id="2.1.1.37"/>
    </reaction>
</comment>
<reference evidence="5" key="1">
    <citation type="journal article" date="2015" name="BMC Genomics">
        <title>Transcriptome profiling of a Rhizobium leguminosarum bv. trifolii rosR mutant reveals the role of the transcriptional regulator RosR in motility, synthesis of cell-surface components, and other cellular processes.</title>
        <authorList>
            <person name="Rachwal K."/>
            <person name="Matczynska E."/>
            <person name="Janczarek M."/>
        </authorList>
    </citation>
    <scope>NUCLEOTIDE SEQUENCE</scope>
    <source>
        <strain evidence="5">Rt24.2</strain>
    </source>
</reference>
<dbReference type="GO" id="GO:0009307">
    <property type="term" value="P:DNA restriction-modification system"/>
    <property type="evidence" value="ECO:0007669"/>
    <property type="project" value="UniProtKB-KW"/>
</dbReference>
<dbReference type="Pfam" id="PF00145">
    <property type="entry name" value="DNA_methylase"/>
    <property type="match status" value="1"/>
</dbReference>
<dbReference type="Gene3D" id="3.90.120.10">
    <property type="entry name" value="DNA Methylase, subunit A, domain 2"/>
    <property type="match status" value="1"/>
</dbReference>
<dbReference type="InterPro" id="IPR001525">
    <property type="entry name" value="C5_MeTfrase"/>
</dbReference>
<dbReference type="GO" id="GO:0032259">
    <property type="term" value="P:methylation"/>
    <property type="evidence" value="ECO:0007669"/>
    <property type="project" value="UniProtKB-KW"/>
</dbReference>
<dbReference type="AlphaFoldDB" id="A0A1B8RB16"/>
<evidence type="ECO:0000256" key="4">
    <source>
        <dbReference type="ARBA" id="ARBA00047422"/>
    </source>
</evidence>
<accession>A0A1B8RB16</accession>
<dbReference type="SUPFAM" id="SSF53335">
    <property type="entry name" value="S-adenosyl-L-methionine-dependent methyltransferases"/>
    <property type="match status" value="1"/>
</dbReference>
<sequence length="742" mass="83496">MPPKKRPIKRSPSDETLHAAGIAINQMRRNQSKGIFALAEKIDDLRGSYETANITSLLHDCGLNEDEIATYMAVTSKLGQYKDGIKSQGLGYDGVRALVHSSDEAVAQAMSLGNAGGPLGANEIARLRDIPERSKIPDIDVVQNLRNECFQAECIRMAQERPQSFTSMARELHIAMETYEGNLRYVRRYYRLAENNKALAALGTEGTAAFEHRRAVVQSLGETFFSDKEAKIIALAKILLKQFDELFPGRAIPKSDWGLVGTDNPTLRYFAEARQALVALQVGGFLGGFPSDNSEHDQWDALSSIAYLAGVHNGSTLSQRLSPRPVGKLNAFIVRVASGVEAVGLDAAGFRIRAAYISIRRGRPRAKSLTPSGREKVVVYRQESAPKLSIKLRKLNLGRRIMNAWNQRCVQIDRDGFASDLTGQIDRLGKQDVHLLAATLRDEPFKERGKGEDDKRQQFGHAFQLLRDIRPRAFFFETSAEFRDPRHLPFRNKLARQADDLGYVITDFDLNALSFGVPQKRPRSILMGVAKEYGSQLRQPVLSKLVQKTVGEAIADVAFGFLPEIEAIPEEARTPDQIKYQKWARAWLAEHGNKSAPDTLSLIRNNSDRFDKWHEYGFNDDERHIVQPRLEDLHTDSVPLSLRILKRLQGIPDDWLFFGSHDEQRAQICETTPPVIYRVVGHVIHAALTGEDVDLDQAARQKLESRRWKTASGFRSMAQSHNPARRRALEWREHILREEEGP</sequence>
<protein>
    <submittedName>
        <fullName evidence="5">Uncharacterized protein</fullName>
    </submittedName>
</protein>
<proteinExistence type="predicted"/>
<dbReference type="InterPro" id="IPR029063">
    <property type="entry name" value="SAM-dependent_MTases_sf"/>
</dbReference>
<dbReference type="GO" id="GO:0003886">
    <property type="term" value="F:DNA (cytosine-5-)-methyltransferase activity"/>
    <property type="evidence" value="ECO:0007669"/>
    <property type="project" value="UniProtKB-EC"/>
</dbReference>
<reference evidence="5" key="2">
    <citation type="journal article" date="2016" name="Front. Microbiol.">
        <title>The Regulatory Protein RosR Affects Rhizobium leguminosarum bv. trifolii Protein Profiles, Cell Surface Properties, and Symbiosis with Clover.</title>
        <authorList>
            <person name="Rachwal K."/>
            <person name="Boguszewska A."/>
            <person name="Kopcinska J."/>
            <person name="Karas M."/>
            <person name="Tchorzewski M."/>
            <person name="Janczarek M."/>
        </authorList>
    </citation>
    <scope>NUCLEOTIDE SEQUENCE</scope>
    <source>
        <strain evidence="5">Rt24.2</strain>
    </source>
</reference>
<keyword evidence="2" id="KW-0808">Transferase</keyword>
<evidence type="ECO:0000313" key="5">
    <source>
        <dbReference type="EMBL" id="AOO91242.1"/>
    </source>
</evidence>
<evidence type="ECO:0000256" key="1">
    <source>
        <dbReference type="ARBA" id="ARBA00022603"/>
    </source>
</evidence>
<name>A0A1B8RB16_RHILT</name>
<dbReference type="RefSeq" id="WP_065276849.1">
    <property type="nucleotide sequence ID" value="NZ_MAMO01000037.1"/>
</dbReference>
<dbReference type="EMBL" id="KX488878">
    <property type="protein sequence ID" value="AOO91242.1"/>
    <property type="molecule type" value="Genomic_DNA"/>
</dbReference>
<keyword evidence="3" id="KW-0680">Restriction system</keyword>
<evidence type="ECO:0000256" key="2">
    <source>
        <dbReference type="ARBA" id="ARBA00022679"/>
    </source>
</evidence>
<keyword evidence="1" id="KW-0489">Methyltransferase</keyword>